<dbReference type="KEGG" id="ffa:FFWV33_16420"/>
<evidence type="ECO:0000256" key="8">
    <source>
        <dbReference type="ARBA" id="ARBA00022989"/>
    </source>
</evidence>
<dbReference type="EMBL" id="CP020918">
    <property type="protein sequence ID" value="AWG22997.1"/>
    <property type="molecule type" value="Genomic_DNA"/>
</dbReference>
<keyword evidence="10" id="KW-0472">Membrane</keyword>
<keyword evidence="8" id="KW-1133">Transmembrane helix</keyword>
<dbReference type="PANTHER" id="PTHR30042">
    <property type="entry name" value="POTASSIUM-TRANSPORTING ATPASE C CHAIN"/>
    <property type="match status" value="1"/>
</dbReference>
<dbReference type="GO" id="GO:0008556">
    <property type="term" value="F:P-type potassium transmembrane transporter activity"/>
    <property type="evidence" value="ECO:0007669"/>
    <property type="project" value="InterPro"/>
</dbReference>
<evidence type="ECO:0000256" key="4">
    <source>
        <dbReference type="ARBA" id="ARBA00022692"/>
    </source>
</evidence>
<organism evidence="11 12">
    <name type="scientific">Flavobacterium faecale</name>
    <dbReference type="NCBI Taxonomy" id="1355330"/>
    <lineage>
        <taxon>Bacteria</taxon>
        <taxon>Pseudomonadati</taxon>
        <taxon>Bacteroidota</taxon>
        <taxon>Flavobacteriia</taxon>
        <taxon>Flavobacteriales</taxon>
        <taxon>Flavobacteriaceae</taxon>
        <taxon>Flavobacterium</taxon>
    </lineage>
</organism>
<keyword evidence="3" id="KW-0633">Potassium transport</keyword>
<dbReference type="OrthoDB" id="9809491at2"/>
<accession>A0A2S1LGY8</accession>
<evidence type="ECO:0000256" key="3">
    <source>
        <dbReference type="ARBA" id="ARBA00022538"/>
    </source>
</evidence>
<evidence type="ECO:0000313" key="11">
    <source>
        <dbReference type="EMBL" id="AWG22997.1"/>
    </source>
</evidence>
<evidence type="ECO:0000256" key="9">
    <source>
        <dbReference type="ARBA" id="ARBA00023065"/>
    </source>
</evidence>
<evidence type="ECO:0000313" key="12">
    <source>
        <dbReference type="Proteomes" id="UP000244527"/>
    </source>
</evidence>
<evidence type="ECO:0000256" key="2">
    <source>
        <dbReference type="ARBA" id="ARBA00022475"/>
    </source>
</evidence>
<reference evidence="11 12" key="1">
    <citation type="submission" date="2017-04" db="EMBL/GenBank/DDBJ databases">
        <title>Compelte genome sequence of WV33.</title>
        <authorList>
            <person name="Lee P.C."/>
        </authorList>
    </citation>
    <scope>NUCLEOTIDE SEQUENCE [LARGE SCALE GENOMIC DNA]</scope>
    <source>
        <strain evidence="11 12">WV33</strain>
    </source>
</reference>
<keyword evidence="9" id="KW-0406">Ion transport</keyword>
<keyword evidence="2" id="KW-1003">Cell membrane</keyword>
<proteinExistence type="predicted"/>
<dbReference type="InterPro" id="IPR003820">
    <property type="entry name" value="KdpC"/>
</dbReference>
<keyword evidence="5" id="KW-0547">Nucleotide-binding</keyword>
<keyword evidence="4" id="KW-0812">Transmembrane</keyword>
<evidence type="ECO:0000256" key="7">
    <source>
        <dbReference type="ARBA" id="ARBA00022958"/>
    </source>
</evidence>
<sequence>MKTIILKQRSTFLSVLVAGIASLVLFLGCQKKKIVKSSSEPHSIHGGEITAPTLEKKYSDDIYFRNTALCDVVDEVGIIDSSKVVQHSELFYPVTVKEKLISEKKLTLHRKGKSQSIATESRFMNPNITIDCAKKQVVRIARARNIVTKIIDSIIVDHTEKRLITCLGPKTINIVMLNSELDKLNK</sequence>
<keyword evidence="12" id="KW-1185">Reference proteome</keyword>
<dbReference type="Proteomes" id="UP000244527">
    <property type="component" value="Chromosome"/>
</dbReference>
<dbReference type="PANTHER" id="PTHR30042:SF2">
    <property type="entry name" value="POTASSIUM-TRANSPORTING ATPASE KDPC SUBUNIT"/>
    <property type="match status" value="1"/>
</dbReference>
<dbReference type="Pfam" id="PF02669">
    <property type="entry name" value="KdpC"/>
    <property type="match status" value="1"/>
</dbReference>
<evidence type="ECO:0000256" key="5">
    <source>
        <dbReference type="ARBA" id="ARBA00022741"/>
    </source>
</evidence>
<dbReference type="GO" id="GO:0005524">
    <property type="term" value="F:ATP binding"/>
    <property type="evidence" value="ECO:0007669"/>
    <property type="project" value="UniProtKB-KW"/>
</dbReference>
<name>A0A2S1LGY8_9FLAO</name>
<dbReference type="RefSeq" id="WP_108741901.1">
    <property type="nucleotide sequence ID" value="NZ_CP020918.1"/>
</dbReference>
<keyword evidence="6" id="KW-0067">ATP-binding</keyword>
<keyword evidence="1" id="KW-0813">Transport</keyword>
<gene>
    <name evidence="11" type="ORF">FFWV33_16420</name>
</gene>
<dbReference type="PROSITE" id="PS51257">
    <property type="entry name" value="PROKAR_LIPOPROTEIN"/>
    <property type="match status" value="1"/>
</dbReference>
<evidence type="ECO:0000256" key="1">
    <source>
        <dbReference type="ARBA" id="ARBA00022448"/>
    </source>
</evidence>
<evidence type="ECO:0000256" key="6">
    <source>
        <dbReference type="ARBA" id="ARBA00022840"/>
    </source>
</evidence>
<dbReference type="GO" id="GO:0016020">
    <property type="term" value="C:membrane"/>
    <property type="evidence" value="ECO:0007669"/>
    <property type="project" value="InterPro"/>
</dbReference>
<dbReference type="AlphaFoldDB" id="A0A2S1LGY8"/>
<protein>
    <submittedName>
        <fullName evidence="11">Uncharacterized protein</fullName>
    </submittedName>
</protein>
<keyword evidence="7" id="KW-0630">Potassium</keyword>
<evidence type="ECO:0000256" key="10">
    <source>
        <dbReference type="ARBA" id="ARBA00023136"/>
    </source>
</evidence>